<evidence type="ECO:0000259" key="9">
    <source>
        <dbReference type="Pfam" id="PF04880"/>
    </source>
</evidence>
<comment type="similarity">
    <text evidence="3">Belongs to the nudE family.</text>
</comment>
<dbReference type="InterPro" id="IPR033494">
    <property type="entry name" value="NUDE"/>
</dbReference>
<evidence type="ECO:0000256" key="5">
    <source>
        <dbReference type="ARBA" id="ARBA00022701"/>
    </source>
</evidence>
<dbReference type="GO" id="GO:0051642">
    <property type="term" value="P:centrosome localization"/>
    <property type="evidence" value="ECO:0007669"/>
    <property type="project" value="TreeGrafter"/>
</dbReference>
<keyword evidence="5" id="KW-0493">Microtubule</keyword>
<evidence type="ECO:0000313" key="10">
    <source>
        <dbReference type="Proteomes" id="UP001652661"/>
    </source>
</evidence>
<dbReference type="GO" id="GO:0008017">
    <property type="term" value="F:microtubule binding"/>
    <property type="evidence" value="ECO:0007669"/>
    <property type="project" value="InterPro"/>
</dbReference>
<dbReference type="GO" id="GO:0005813">
    <property type="term" value="C:centrosome"/>
    <property type="evidence" value="ECO:0007669"/>
    <property type="project" value="UniProtKB-SubCell"/>
</dbReference>
<dbReference type="OrthoDB" id="5877028at2759"/>
<evidence type="ECO:0000256" key="3">
    <source>
        <dbReference type="ARBA" id="ARBA00007429"/>
    </source>
</evidence>
<dbReference type="Gene3D" id="6.10.250.1080">
    <property type="match status" value="1"/>
</dbReference>
<protein>
    <submittedName>
        <fullName evidence="11">Nuclear distribution protein nudE homolog</fullName>
    </submittedName>
</protein>
<reference evidence="11" key="1">
    <citation type="submission" date="2025-08" db="UniProtKB">
        <authorList>
            <consortium name="RefSeq"/>
        </authorList>
    </citation>
    <scope>IDENTIFICATION</scope>
    <source>
        <strain evidence="11">14028-0561.14</strain>
        <tissue evidence="11">Whole fly</tissue>
    </source>
</reference>
<organism evidence="10 11">
    <name type="scientific">Drosophila kikkawai</name>
    <name type="common">Fruit fly</name>
    <dbReference type="NCBI Taxonomy" id="30033"/>
    <lineage>
        <taxon>Eukaryota</taxon>
        <taxon>Metazoa</taxon>
        <taxon>Ecdysozoa</taxon>
        <taxon>Arthropoda</taxon>
        <taxon>Hexapoda</taxon>
        <taxon>Insecta</taxon>
        <taxon>Pterygota</taxon>
        <taxon>Neoptera</taxon>
        <taxon>Endopterygota</taxon>
        <taxon>Diptera</taxon>
        <taxon>Brachycera</taxon>
        <taxon>Muscomorpha</taxon>
        <taxon>Ephydroidea</taxon>
        <taxon>Drosophilidae</taxon>
        <taxon>Drosophila</taxon>
        <taxon>Sophophora</taxon>
    </lineage>
</organism>
<dbReference type="PANTHER" id="PTHR10921:SF1">
    <property type="entry name" value="NUCLEAR DISTRIBUTION PROTEIN NUDE HOMOLOG"/>
    <property type="match status" value="1"/>
</dbReference>
<dbReference type="GO" id="GO:0005871">
    <property type="term" value="C:kinesin complex"/>
    <property type="evidence" value="ECO:0007669"/>
    <property type="project" value="TreeGrafter"/>
</dbReference>
<keyword evidence="7" id="KW-0206">Cytoskeleton</keyword>
<dbReference type="Pfam" id="PF04880">
    <property type="entry name" value="NUDE_C"/>
    <property type="match status" value="1"/>
</dbReference>
<dbReference type="Proteomes" id="UP001652661">
    <property type="component" value="Chromosome X"/>
</dbReference>
<dbReference type="GO" id="GO:0047496">
    <property type="term" value="P:vesicle transport along microtubule"/>
    <property type="evidence" value="ECO:0007669"/>
    <property type="project" value="TreeGrafter"/>
</dbReference>
<dbReference type="GeneID" id="108074153"/>
<accession>A0A6P4I0A9</accession>
<feature type="region of interest" description="Disordered" evidence="8">
    <location>
        <begin position="185"/>
        <end position="214"/>
    </location>
</feature>
<dbReference type="GO" id="GO:0007059">
    <property type="term" value="P:chromosome segregation"/>
    <property type="evidence" value="ECO:0007669"/>
    <property type="project" value="TreeGrafter"/>
</dbReference>
<dbReference type="GO" id="GO:0016477">
    <property type="term" value="P:cell migration"/>
    <property type="evidence" value="ECO:0007669"/>
    <property type="project" value="TreeGrafter"/>
</dbReference>
<evidence type="ECO:0000256" key="8">
    <source>
        <dbReference type="SAM" id="MobiDB-lite"/>
    </source>
</evidence>
<dbReference type="GO" id="GO:0005819">
    <property type="term" value="C:spindle"/>
    <property type="evidence" value="ECO:0007669"/>
    <property type="project" value="UniProtKB-SubCell"/>
</dbReference>
<evidence type="ECO:0000256" key="2">
    <source>
        <dbReference type="ARBA" id="ARBA00004300"/>
    </source>
</evidence>
<evidence type="ECO:0000256" key="1">
    <source>
        <dbReference type="ARBA" id="ARBA00004186"/>
    </source>
</evidence>
<evidence type="ECO:0000313" key="11">
    <source>
        <dbReference type="RefSeq" id="XP_017021545.1"/>
    </source>
</evidence>
<dbReference type="InterPro" id="IPR006964">
    <property type="entry name" value="NUDE_dom"/>
</dbReference>
<dbReference type="GO" id="GO:0000776">
    <property type="term" value="C:kinetochore"/>
    <property type="evidence" value="ECO:0007669"/>
    <property type="project" value="TreeGrafter"/>
</dbReference>
<gene>
    <name evidence="11" type="primary">LOC108074153</name>
</gene>
<dbReference type="PANTHER" id="PTHR10921">
    <property type="entry name" value="NUCLEAR DISTRIBUTION PROTEIN NUDE HOMOLOG 1"/>
    <property type="match status" value="1"/>
</dbReference>
<proteinExistence type="inferred from homology"/>
<name>A0A6P4I0A9_DROKI</name>
<keyword evidence="6" id="KW-0175">Coiled coil</keyword>
<dbReference type="GO" id="GO:0005874">
    <property type="term" value="C:microtubule"/>
    <property type="evidence" value="ECO:0007669"/>
    <property type="project" value="UniProtKB-KW"/>
</dbReference>
<dbReference type="GO" id="GO:0007020">
    <property type="term" value="P:microtubule nucleation"/>
    <property type="evidence" value="ECO:0007669"/>
    <property type="project" value="TreeGrafter"/>
</dbReference>
<comment type="subcellular location">
    <subcellularLocation>
        <location evidence="2">Cytoplasm</location>
        <location evidence="2">Cytoskeleton</location>
        <location evidence="2">Microtubule organizing center</location>
        <location evidence="2">Centrosome</location>
    </subcellularLocation>
    <subcellularLocation>
        <location evidence="1">Cytoplasm</location>
        <location evidence="1">Cytoskeleton</location>
        <location evidence="1">Spindle</location>
    </subcellularLocation>
</comment>
<feature type="region of interest" description="Disordered" evidence="8">
    <location>
        <begin position="1"/>
        <end position="24"/>
    </location>
</feature>
<keyword evidence="10" id="KW-1185">Reference proteome</keyword>
<evidence type="ECO:0000256" key="4">
    <source>
        <dbReference type="ARBA" id="ARBA00022490"/>
    </source>
</evidence>
<evidence type="ECO:0000256" key="7">
    <source>
        <dbReference type="ARBA" id="ARBA00023212"/>
    </source>
</evidence>
<feature type="domain" description="NUDE" evidence="9">
    <location>
        <begin position="92"/>
        <end position="201"/>
    </location>
</feature>
<dbReference type="GO" id="GO:0007100">
    <property type="term" value="P:mitotic centrosome separation"/>
    <property type="evidence" value="ECO:0007669"/>
    <property type="project" value="TreeGrafter"/>
</dbReference>
<evidence type="ECO:0000256" key="6">
    <source>
        <dbReference type="ARBA" id="ARBA00023054"/>
    </source>
</evidence>
<keyword evidence="4" id="KW-0963">Cytoplasm</keyword>
<feature type="compositionally biased region" description="Basic and acidic residues" evidence="8">
    <location>
        <begin position="1"/>
        <end position="23"/>
    </location>
</feature>
<dbReference type="RefSeq" id="XP_017021545.1">
    <property type="nucleotide sequence ID" value="XM_017166056.3"/>
</dbReference>
<sequence>MSHMEKQLQAVKKDRDSMKDSHATEISNMEKQLEAVKKERDTMKDLHATEISNMEKHLEVVKKERDTLKVYVKKVEQKNANLERERQTHNKSTEHFEMMLDRACEKNALLELELDEKGLLLEKVQRMMDETREFKEELDIKTRNGTDATNSIDRSKNLSTLLPNAIAANGELASHDNVVATNATNVSVSSPSGNENNQQHSLENPKNQITGNSQNRTSQINTLADMIKNLNAMEMKLKERQRSFKK</sequence>
<dbReference type="AlphaFoldDB" id="A0A6P4I0A9"/>
<feature type="compositionally biased region" description="Polar residues" evidence="8">
    <location>
        <begin position="191"/>
        <end position="214"/>
    </location>
</feature>
<dbReference type="GO" id="GO:0000132">
    <property type="term" value="P:establishment of mitotic spindle orientation"/>
    <property type="evidence" value="ECO:0007669"/>
    <property type="project" value="TreeGrafter"/>
</dbReference>